<gene>
    <name evidence="1" type="ORF">D9611_008422</name>
</gene>
<reference evidence="1 2" key="1">
    <citation type="journal article" date="2020" name="ISME J.">
        <title>Uncovering the hidden diversity of litter-decomposition mechanisms in mushroom-forming fungi.</title>
        <authorList>
            <person name="Floudas D."/>
            <person name="Bentzer J."/>
            <person name="Ahren D."/>
            <person name="Johansson T."/>
            <person name="Persson P."/>
            <person name="Tunlid A."/>
        </authorList>
    </citation>
    <scope>NUCLEOTIDE SEQUENCE [LARGE SCALE GENOMIC DNA]</scope>
    <source>
        <strain evidence="1 2">CBS 175.51</strain>
    </source>
</reference>
<evidence type="ECO:0000313" key="1">
    <source>
        <dbReference type="EMBL" id="KAF5323968.1"/>
    </source>
</evidence>
<dbReference type="Proteomes" id="UP000541558">
    <property type="component" value="Unassembled WGS sequence"/>
</dbReference>
<comment type="caution">
    <text evidence="1">The sequence shown here is derived from an EMBL/GenBank/DDBJ whole genome shotgun (WGS) entry which is preliminary data.</text>
</comment>
<dbReference type="AlphaFoldDB" id="A0A8H5F5G6"/>
<name>A0A8H5F5G6_9AGAR</name>
<dbReference type="OrthoDB" id="3249359at2759"/>
<dbReference type="EMBL" id="JAACJK010000165">
    <property type="protein sequence ID" value="KAF5323968.1"/>
    <property type="molecule type" value="Genomic_DNA"/>
</dbReference>
<keyword evidence="2" id="KW-1185">Reference proteome</keyword>
<organism evidence="1 2">
    <name type="scientific">Ephemerocybe angulata</name>
    <dbReference type="NCBI Taxonomy" id="980116"/>
    <lineage>
        <taxon>Eukaryota</taxon>
        <taxon>Fungi</taxon>
        <taxon>Dikarya</taxon>
        <taxon>Basidiomycota</taxon>
        <taxon>Agaricomycotina</taxon>
        <taxon>Agaricomycetes</taxon>
        <taxon>Agaricomycetidae</taxon>
        <taxon>Agaricales</taxon>
        <taxon>Agaricineae</taxon>
        <taxon>Psathyrellaceae</taxon>
        <taxon>Ephemerocybe</taxon>
    </lineage>
</organism>
<evidence type="ECO:0008006" key="3">
    <source>
        <dbReference type="Google" id="ProtNLM"/>
    </source>
</evidence>
<proteinExistence type="predicted"/>
<protein>
    <recommendedName>
        <fullName evidence="3">BTB domain-containing protein</fullName>
    </recommendedName>
</protein>
<evidence type="ECO:0000313" key="2">
    <source>
        <dbReference type="Proteomes" id="UP000541558"/>
    </source>
</evidence>
<sequence length="316" mass="35108">MTISLESQDIISSSTSFSQKSDGNPLDDPSIVTFRIASTLFPAIPLKELSAHSKVIRGAIAAPSASELIVYTLTSANSEGEFMIKTEEEVSAGDFEVLLKYLDGCEGINSQIALLTLQSLLRISHPTRLDIPKLHSDARQTFESIFPPHMLAIKRDSSTLYHALLVAEEFTFRNVRKALLYAIITSNNIDTAAGTPSDPAWSAHHVKIFAHLLAKFIDKFAPVLYTVANAGHMACTDAFADAWMPLVIEPSYQDDGVTDPLRSLERIKGIDWGKHGICDECVKDKTDEWNGEMEVIWEMLDQWIEEAEIKVLNDRK</sequence>
<accession>A0A8H5F5G6</accession>